<dbReference type="SMR" id="A0A0G7D465"/>
<proteinExistence type="predicted"/>
<protein>
    <submittedName>
        <fullName evidence="1">Membrane protein</fullName>
    </submittedName>
</protein>
<sequence length="160" mass="17682">MKGNPFNRNLSWLIAYVLLLSCYVFILVDGGFLKNSVQELEVLLGQTSLAIKLFLMVISIAFSIISLLVEYFLSKFLVLLFIEAGIVSLNDVLTAKSVTLVIHLSALLLKLSPSPLFQFVVNALGIVIMYGLSIKRQGNRTTALLFCLPFTLDILATLLL</sequence>
<dbReference type="OMA" id="CYVFILV"/>
<name>A0A0G7D465_9STRE</name>
<organism evidence="1 2">
    <name type="scientific">Streptococcus equi subsp. equi</name>
    <dbReference type="NCBI Taxonomy" id="148942"/>
    <lineage>
        <taxon>Bacteria</taxon>
        <taxon>Bacillati</taxon>
        <taxon>Bacillota</taxon>
        <taxon>Bacilli</taxon>
        <taxon>Lactobacillales</taxon>
        <taxon>Streptococcaceae</taxon>
        <taxon>Streptococcus</taxon>
    </lineage>
</organism>
<dbReference type="PROSITE" id="PS51257">
    <property type="entry name" value="PROKAR_LIPOPROTEIN"/>
    <property type="match status" value="1"/>
</dbReference>
<dbReference type="AlphaFoldDB" id="A0A0G7D465"/>
<dbReference type="RefSeq" id="WP_012678904.1">
    <property type="nucleotide sequence ID" value="NZ_BTYB01000012.1"/>
</dbReference>
<dbReference type="Proteomes" id="UP000254461">
    <property type="component" value="Unassembled WGS sequence"/>
</dbReference>
<reference evidence="1 2" key="1">
    <citation type="submission" date="2018-06" db="EMBL/GenBank/DDBJ databases">
        <authorList>
            <consortium name="Pathogen Informatics"/>
            <person name="Doyle S."/>
        </authorList>
    </citation>
    <scope>NUCLEOTIDE SEQUENCE [LARGE SCALE GENOMIC DNA]</scope>
    <source>
        <strain evidence="1 2">NCTC12092</strain>
    </source>
</reference>
<dbReference type="EMBL" id="UHFF01000002">
    <property type="protein sequence ID" value="SUN44472.1"/>
    <property type="molecule type" value="Genomic_DNA"/>
</dbReference>
<evidence type="ECO:0000313" key="1">
    <source>
        <dbReference type="EMBL" id="SUN44472.1"/>
    </source>
</evidence>
<evidence type="ECO:0000313" key="2">
    <source>
        <dbReference type="Proteomes" id="UP000254461"/>
    </source>
</evidence>
<gene>
    <name evidence="1" type="ORF">NCTC12092_00099</name>
</gene>
<accession>A0A0G7D465</accession>